<reference evidence="2" key="1">
    <citation type="submission" date="2023-10" db="EMBL/GenBank/DDBJ databases">
        <authorList>
            <person name="Chen Y."/>
            <person name="Shah S."/>
            <person name="Dougan E. K."/>
            <person name="Thang M."/>
            <person name="Chan C."/>
        </authorList>
    </citation>
    <scope>NUCLEOTIDE SEQUENCE [LARGE SCALE GENOMIC DNA]</scope>
</reference>
<evidence type="ECO:0000259" key="1">
    <source>
        <dbReference type="Pfam" id="PF08385"/>
    </source>
</evidence>
<protein>
    <recommendedName>
        <fullName evidence="1">Dynein heavy chain tail domain-containing protein</fullName>
    </recommendedName>
</protein>
<accession>A0ABN9XXZ8</accession>
<proteinExistence type="predicted"/>
<dbReference type="EMBL" id="CAUYUJ010021193">
    <property type="protein sequence ID" value="CAK0903274.1"/>
    <property type="molecule type" value="Genomic_DNA"/>
</dbReference>
<evidence type="ECO:0000313" key="2">
    <source>
        <dbReference type="EMBL" id="CAK0903274.1"/>
    </source>
</evidence>
<keyword evidence="3" id="KW-1185">Reference proteome</keyword>
<feature type="non-terminal residue" evidence="2">
    <location>
        <position position="157"/>
    </location>
</feature>
<comment type="caution">
    <text evidence="2">The sequence shown here is derived from an EMBL/GenBank/DDBJ whole genome shotgun (WGS) entry which is preliminary data.</text>
</comment>
<dbReference type="Proteomes" id="UP001189429">
    <property type="component" value="Unassembled WGS sequence"/>
</dbReference>
<feature type="domain" description="Dynein heavy chain tail" evidence="1">
    <location>
        <begin position="16"/>
        <end position="152"/>
    </location>
</feature>
<sequence length="157" mass="17627">MAPSKPPVWRGLAQGEGGRQEVWHWLAASERLTRCTSFAEHPAVRALVQRAGEGDQESQEAVSRWQSAARQLRQLQKESGWNARYLRVVEEPLALIASEDAVREGALGRTTSQLMRSLQRIYVTSSYFKESRMALLLHKVLKVLVSQAGSHLVSPHQ</sequence>
<gene>
    <name evidence="2" type="ORF">PCOR1329_LOCUS79629</name>
</gene>
<dbReference type="InterPro" id="IPR013594">
    <property type="entry name" value="Dynein_heavy_tail"/>
</dbReference>
<evidence type="ECO:0000313" key="3">
    <source>
        <dbReference type="Proteomes" id="UP001189429"/>
    </source>
</evidence>
<organism evidence="2 3">
    <name type="scientific">Prorocentrum cordatum</name>
    <dbReference type="NCBI Taxonomy" id="2364126"/>
    <lineage>
        <taxon>Eukaryota</taxon>
        <taxon>Sar</taxon>
        <taxon>Alveolata</taxon>
        <taxon>Dinophyceae</taxon>
        <taxon>Prorocentrales</taxon>
        <taxon>Prorocentraceae</taxon>
        <taxon>Prorocentrum</taxon>
    </lineage>
</organism>
<name>A0ABN9XXZ8_9DINO</name>
<dbReference type="Pfam" id="PF08385">
    <property type="entry name" value="DHC_N1"/>
    <property type="match status" value="1"/>
</dbReference>